<keyword evidence="2" id="KW-1133">Transmembrane helix</keyword>
<organism evidence="3 4">
    <name type="scientific">Hebeloma cylindrosporum</name>
    <dbReference type="NCBI Taxonomy" id="76867"/>
    <lineage>
        <taxon>Eukaryota</taxon>
        <taxon>Fungi</taxon>
        <taxon>Dikarya</taxon>
        <taxon>Basidiomycota</taxon>
        <taxon>Agaricomycotina</taxon>
        <taxon>Agaricomycetes</taxon>
        <taxon>Agaricomycetidae</taxon>
        <taxon>Agaricales</taxon>
        <taxon>Agaricineae</taxon>
        <taxon>Hymenogastraceae</taxon>
        <taxon>Hebeloma</taxon>
    </lineage>
</organism>
<keyword evidence="2" id="KW-0812">Transmembrane</keyword>
<gene>
    <name evidence="3" type="ORF">M413DRAFT_441414</name>
</gene>
<dbReference type="EMBL" id="KN831771">
    <property type="protein sequence ID" value="KIM46331.1"/>
    <property type="molecule type" value="Genomic_DNA"/>
</dbReference>
<feature type="transmembrane region" description="Helical" evidence="2">
    <location>
        <begin position="66"/>
        <end position="86"/>
    </location>
</feature>
<keyword evidence="2" id="KW-0472">Membrane</keyword>
<protein>
    <submittedName>
        <fullName evidence="3">Uncharacterized protein</fullName>
    </submittedName>
</protein>
<sequence length="306" mass="33384">MPPKSFTPESSPSSYSFHGSNSSHSQDSGSGGRTYHVPNYATSYANEKSNLISVTFGGDKGTSRGAIAVVVVFLLVTAVSLSMFTWSCSQSMIQSISPGFLERSVQGPGVLDWSPTSDQEARATILGQADSDVSKSEGIAAELQVQENKGPRVGSIYWDKPQAGAHCHGFGTREYAAKLRNVPFYANGMRICEETEVSIHGVVLPRPTRCERRWPFGGIDGYWVVDFDEPNCLASWGKIRDKGCVSQGSRRFQSRLWGIKNGEDWMTLCSTAPADIAGKVIEKPTFCDDQGIWGIYGIWDLDDPSC</sequence>
<name>A0A0C3CR16_HEBCY</name>
<feature type="compositionally biased region" description="Low complexity" evidence="1">
    <location>
        <begin position="1"/>
        <end position="28"/>
    </location>
</feature>
<dbReference type="AlphaFoldDB" id="A0A0C3CR16"/>
<evidence type="ECO:0000313" key="3">
    <source>
        <dbReference type="EMBL" id="KIM46331.1"/>
    </source>
</evidence>
<reference evidence="3 4" key="1">
    <citation type="submission" date="2014-04" db="EMBL/GenBank/DDBJ databases">
        <authorList>
            <consortium name="DOE Joint Genome Institute"/>
            <person name="Kuo A."/>
            <person name="Gay G."/>
            <person name="Dore J."/>
            <person name="Kohler A."/>
            <person name="Nagy L.G."/>
            <person name="Floudas D."/>
            <person name="Copeland A."/>
            <person name="Barry K.W."/>
            <person name="Cichocki N."/>
            <person name="Veneault-Fourrey C."/>
            <person name="LaButti K."/>
            <person name="Lindquist E.A."/>
            <person name="Lipzen A."/>
            <person name="Lundell T."/>
            <person name="Morin E."/>
            <person name="Murat C."/>
            <person name="Sun H."/>
            <person name="Tunlid A."/>
            <person name="Henrissat B."/>
            <person name="Grigoriev I.V."/>
            <person name="Hibbett D.S."/>
            <person name="Martin F."/>
            <person name="Nordberg H.P."/>
            <person name="Cantor M.N."/>
            <person name="Hua S.X."/>
        </authorList>
    </citation>
    <scope>NUCLEOTIDE SEQUENCE [LARGE SCALE GENOMIC DNA]</scope>
    <source>
        <strain evidence="4">h7</strain>
    </source>
</reference>
<dbReference type="STRING" id="686832.A0A0C3CR16"/>
<evidence type="ECO:0000256" key="1">
    <source>
        <dbReference type="SAM" id="MobiDB-lite"/>
    </source>
</evidence>
<reference evidence="4" key="2">
    <citation type="submission" date="2015-01" db="EMBL/GenBank/DDBJ databases">
        <title>Evolutionary Origins and Diversification of the Mycorrhizal Mutualists.</title>
        <authorList>
            <consortium name="DOE Joint Genome Institute"/>
            <consortium name="Mycorrhizal Genomics Consortium"/>
            <person name="Kohler A."/>
            <person name="Kuo A."/>
            <person name="Nagy L.G."/>
            <person name="Floudas D."/>
            <person name="Copeland A."/>
            <person name="Barry K.W."/>
            <person name="Cichocki N."/>
            <person name="Veneault-Fourrey C."/>
            <person name="LaButti K."/>
            <person name="Lindquist E.A."/>
            <person name="Lipzen A."/>
            <person name="Lundell T."/>
            <person name="Morin E."/>
            <person name="Murat C."/>
            <person name="Riley R."/>
            <person name="Ohm R."/>
            <person name="Sun H."/>
            <person name="Tunlid A."/>
            <person name="Henrissat B."/>
            <person name="Grigoriev I.V."/>
            <person name="Hibbett D.S."/>
            <person name="Martin F."/>
        </authorList>
    </citation>
    <scope>NUCLEOTIDE SEQUENCE [LARGE SCALE GENOMIC DNA]</scope>
    <source>
        <strain evidence="4">h7</strain>
    </source>
</reference>
<dbReference type="OrthoDB" id="3153758at2759"/>
<feature type="region of interest" description="Disordered" evidence="1">
    <location>
        <begin position="1"/>
        <end position="35"/>
    </location>
</feature>
<keyword evidence="4" id="KW-1185">Reference proteome</keyword>
<dbReference type="Proteomes" id="UP000053424">
    <property type="component" value="Unassembled WGS sequence"/>
</dbReference>
<proteinExistence type="predicted"/>
<accession>A0A0C3CR16</accession>
<evidence type="ECO:0000256" key="2">
    <source>
        <dbReference type="SAM" id="Phobius"/>
    </source>
</evidence>
<dbReference type="HOGENOM" id="CLU_909299_0_0_1"/>
<evidence type="ECO:0000313" key="4">
    <source>
        <dbReference type="Proteomes" id="UP000053424"/>
    </source>
</evidence>